<name>A0A5C8UTR4_9MICO</name>
<dbReference type="PANTHER" id="PTHR43649">
    <property type="entry name" value="ARABINOSE-BINDING PROTEIN-RELATED"/>
    <property type="match status" value="1"/>
</dbReference>
<comment type="caution">
    <text evidence="2">The sequence shown here is derived from an EMBL/GenBank/DDBJ whole genome shotgun (WGS) entry which is preliminary data.</text>
</comment>
<organism evidence="2 3">
    <name type="scientific">Lacisediminihabitans profunda</name>
    <dbReference type="NCBI Taxonomy" id="2594790"/>
    <lineage>
        <taxon>Bacteria</taxon>
        <taxon>Bacillati</taxon>
        <taxon>Actinomycetota</taxon>
        <taxon>Actinomycetes</taxon>
        <taxon>Micrococcales</taxon>
        <taxon>Microbacteriaceae</taxon>
        <taxon>Lacisediminihabitans</taxon>
    </lineage>
</organism>
<dbReference type="SUPFAM" id="SSF53850">
    <property type="entry name" value="Periplasmic binding protein-like II"/>
    <property type="match status" value="1"/>
</dbReference>
<dbReference type="Pfam" id="PF13416">
    <property type="entry name" value="SBP_bac_8"/>
    <property type="match status" value="1"/>
</dbReference>
<evidence type="ECO:0000256" key="1">
    <source>
        <dbReference type="SAM" id="MobiDB-lite"/>
    </source>
</evidence>
<dbReference type="EMBL" id="VRMG01000005">
    <property type="protein sequence ID" value="TXN31310.1"/>
    <property type="molecule type" value="Genomic_DNA"/>
</dbReference>
<dbReference type="PANTHER" id="PTHR43649:SF32">
    <property type="entry name" value="SUGAR BINDING SECRETED PROTEIN"/>
    <property type="match status" value="1"/>
</dbReference>
<dbReference type="Proteomes" id="UP000321379">
    <property type="component" value="Unassembled WGS sequence"/>
</dbReference>
<feature type="region of interest" description="Disordered" evidence="1">
    <location>
        <begin position="62"/>
        <end position="86"/>
    </location>
</feature>
<reference evidence="2 3" key="1">
    <citation type="submission" date="2019-08" db="EMBL/GenBank/DDBJ databases">
        <title>Bacterial whole genome sequence for Glaciihabitans sp. CHu50b-6-2.</title>
        <authorList>
            <person name="Jin L."/>
        </authorList>
    </citation>
    <scope>NUCLEOTIDE SEQUENCE [LARGE SCALE GENOMIC DNA]</scope>
    <source>
        <strain evidence="2 3">CHu50b-6-2</strain>
    </source>
</reference>
<protein>
    <submittedName>
        <fullName evidence="2">Extracellular solute-binding protein</fullName>
    </submittedName>
</protein>
<feature type="region of interest" description="Disordered" evidence="1">
    <location>
        <begin position="1"/>
        <end position="50"/>
    </location>
</feature>
<dbReference type="InterPro" id="IPR006059">
    <property type="entry name" value="SBP"/>
</dbReference>
<dbReference type="InterPro" id="IPR050490">
    <property type="entry name" value="Bact_solute-bd_prot1"/>
</dbReference>
<proteinExistence type="predicted"/>
<gene>
    <name evidence="2" type="ORF">FVP33_07015</name>
</gene>
<sequence>MLNDESGKPDGQLVPPQIHVRNDGRRGARGDGSPRRMLSNGVDFPRSEPPDAVVLEPLDQRETAGFGPPEHHRHAAEAAHRHDRRRLRRQAGTSLAGRAYVPDITGLNSNVALYFPSEDQFVDMNELGAQEHKADYLPWKWQFGVTPTDRMCFWPMDTGPTAQFYRTDLFAAASLPRDPEEVAASTDTWPAWLDAGKKLKRNSGVSLIANASIVYSQIVNASAERYFSPAGRALFQDQEGTIRRAWDVAVAAARAGVTARVQTPAEMNSAWVSGKVASHIEAVWWGPILKSTAPDSSGTWAVAHQPGAPGNSGGSFLAIPKSCKDPKAAFDFITWLTSPAAQIQTYRDVQLFPSAPKAFESPQLSSPDKFFGGQDVLGVFQESAKEVPITFISPYDSQVSEGVLKELVNVETQGKDPDRAWADAMAQGIRQLEKRGLMT</sequence>
<feature type="compositionally biased region" description="Basic and acidic residues" evidence="1">
    <location>
        <begin position="20"/>
        <end position="34"/>
    </location>
</feature>
<dbReference type="Gene3D" id="3.40.190.10">
    <property type="entry name" value="Periplasmic binding protein-like II"/>
    <property type="match status" value="1"/>
</dbReference>
<evidence type="ECO:0000313" key="3">
    <source>
        <dbReference type="Proteomes" id="UP000321379"/>
    </source>
</evidence>
<keyword evidence="3" id="KW-1185">Reference proteome</keyword>
<accession>A0A5C8UTR4</accession>
<evidence type="ECO:0000313" key="2">
    <source>
        <dbReference type="EMBL" id="TXN31310.1"/>
    </source>
</evidence>
<dbReference type="AlphaFoldDB" id="A0A5C8UTR4"/>